<dbReference type="GeneID" id="92899275"/>
<organism evidence="1 2">
    <name type="scientific">Achromobacter insuavis</name>
    <dbReference type="NCBI Taxonomy" id="1287735"/>
    <lineage>
        <taxon>Bacteria</taxon>
        <taxon>Pseudomonadati</taxon>
        <taxon>Pseudomonadota</taxon>
        <taxon>Betaproteobacteria</taxon>
        <taxon>Burkholderiales</taxon>
        <taxon>Alcaligenaceae</taxon>
        <taxon>Achromobacter</taxon>
    </lineage>
</organism>
<sequence length="127" mass="13319">MEVTLSGRMGGPEAGIACLPAIVAYRQRLKAALAPLAVDGLAVLDITLHVGGSITDFAAQGFTAQACYLRKPEKLTVAIYVSRRDAEAEREPDVAAWLLRGLESMPRSASVAALDLDAVLDALRAAG</sequence>
<gene>
    <name evidence="1" type="ORF">LMG26845_03412</name>
</gene>
<dbReference type="AlphaFoldDB" id="A0A6J5ADS0"/>
<evidence type="ECO:0000313" key="1">
    <source>
        <dbReference type="EMBL" id="CAB3663738.1"/>
    </source>
</evidence>
<keyword evidence="2" id="KW-1185">Reference proteome</keyword>
<name>A0A6J5ADS0_9BURK</name>
<accession>A0A6J5ADS0</accession>
<dbReference type="RefSeq" id="WP_054429861.1">
    <property type="nucleotide sequence ID" value="NZ_CADIJR010000033.1"/>
</dbReference>
<dbReference type="EMBL" id="CADIJR010000033">
    <property type="protein sequence ID" value="CAB3663738.1"/>
    <property type="molecule type" value="Genomic_DNA"/>
</dbReference>
<evidence type="ECO:0000313" key="2">
    <source>
        <dbReference type="Proteomes" id="UP000507979"/>
    </source>
</evidence>
<proteinExistence type="predicted"/>
<dbReference type="Proteomes" id="UP000507979">
    <property type="component" value="Unassembled WGS sequence"/>
</dbReference>
<reference evidence="1 2" key="1">
    <citation type="submission" date="2020-04" db="EMBL/GenBank/DDBJ databases">
        <authorList>
            <person name="De Canck E."/>
        </authorList>
    </citation>
    <scope>NUCLEOTIDE SEQUENCE [LARGE SCALE GENOMIC DNA]</scope>
    <source>
        <strain evidence="1 2">LMG 26845</strain>
    </source>
</reference>
<protein>
    <submittedName>
        <fullName evidence="1">Uncharacterized protein</fullName>
    </submittedName>
</protein>